<reference evidence="2 3" key="1">
    <citation type="journal article" date="2020" name="ISME J.">
        <title>Uncovering the hidden diversity of litter-decomposition mechanisms in mushroom-forming fungi.</title>
        <authorList>
            <person name="Floudas D."/>
            <person name="Bentzer J."/>
            <person name="Ahren D."/>
            <person name="Johansson T."/>
            <person name="Persson P."/>
            <person name="Tunlid A."/>
        </authorList>
    </citation>
    <scope>NUCLEOTIDE SEQUENCE [LARGE SCALE GENOMIC DNA]</scope>
    <source>
        <strain evidence="2 3">CBS 291.85</strain>
    </source>
</reference>
<dbReference type="Gene3D" id="3.80.10.10">
    <property type="entry name" value="Ribonuclease Inhibitor"/>
    <property type="match status" value="1"/>
</dbReference>
<proteinExistence type="predicted"/>
<dbReference type="PANTHER" id="PTHR38926:SF5">
    <property type="entry name" value="F-BOX AND LEUCINE-RICH REPEAT PROTEIN 6"/>
    <property type="match status" value="1"/>
</dbReference>
<sequence length="561" mass="63557">MSVYHYRIPPTPCPHQKLAHSENRHPWPGHVPLITDDKPYRRHASAVSIPRLREAIHSLDRKMASLMSQRRELEYHLEQAVRLQSPVHRLPSELLSSIFITGVLDVGDDNPVMVSTLMLVCRYWAEVALDTPILWSKISVSPHDSLEKARRKLSRSKSCPLDITIDIPIEYTNSVTELVIHATDMIRPALWRTRSLFLSVPNRAQAHAALSRCQEDAPVLESLTIQIHHSIDDRYSTNPILPIFKGQTPRLRSVSLTSFNFGWDLRLVSSLKVLKLGGYFNGFAPSSSTLISILRQCPELEELALRNMSIDSAPCYGTRISDEFDTPPTSKPVRLPRLTKISFTCSGIAFTRQIMTQITFPNLESLEMGYLENISPILQILYTQALTRLPLRYLHIESCLFSEPKFVNLLRRLTSLTRLELVDIEDVSSSLLKSLSSSQPWMCPKLQIVTLDGCTSFDWDSLRTFVESRLPANSYPQYSDVQAFRSAQVVSVSASASAANAGRLRQQRTLQQKRSMAILGSHRLNSIDVTRCSQISKEMVQWLRMYVPDVRCEPAKGVWGP</sequence>
<gene>
    <name evidence="2" type="ORF">D9758_002769</name>
</gene>
<evidence type="ECO:0000313" key="3">
    <source>
        <dbReference type="Proteomes" id="UP000559256"/>
    </source>
</evidence>
<dbReference type="PANTHER" id="PTHR38926">
    <property type="entry name" value="F-BOX DOMAIN CONTAINING PROTEIN, EXPRESSED"/>
    <property type="match status" value="1"/>
</dbReference>
<dbReference type="EMBL" id="JAACJM010000013">
    <property type="protein sequence ID" value="KAF5369349.1"/>
    <property type="molecule type" value="Genomic_DNA"/>
</dbReference>
<dbReference type="Pfam" id="PF12937">
    <property type="entry name" value="F-box-like"/>
    <property type="match status" value="1"/>
</dbReference>
<organism evidence="2 3">
    <name type="scientific">Tetrapyrgos nigripes</name>
    <dbReference type="NCBI Taxonomy" id="182062"/>
    <lineage>
        <taxon>Eukaryota</taxon>
        <taxon>Fungi</taxon>
        <taxon>Dikarya</taxon>
        <taxon>Basidiomycota</taxon>
        <taxon>Agaricomycotina</taxon>
        <taxon>Agaricomycetes</taxon>
        <taxon>Agaricomycetidae</taxon>
        <taxon>Agaricales</taxon>
        <taxon>Marasmiineae</taxon>
        <taxon>Marasmiaceae</taxon>
        <taxon>Tetrapyrgos</taxon>
    </lineage>
</organism>
<dbReference type="AlphaFoldDB" id="A0A8H5GQH3"/>
<dbReference type="Proteomes" id="UP000559256">
    <property type="component" value="Unassembled WGS sequence"/>
</dbReference>
<dbReference type="InterPro" id="IPR001810">
    <property type="entry name" value="F-box_dom"/>
</dbReference>
<feature type="domain" description="F-box" evidence="1">
    <location>
        <begin position="88"/>
        <end position="139"/>
    </location>
</feature>
<name>A0A8H5GQH3_9AGAR</name>
<dbReference type="InterPro" id="IPR032675">
    <property type="entry name" value="LRR_dom_sf"/>
</dbReference>
<evidence type="ECO:0000313" key="2">
    <source>
        <dbReference type="EMBL" id="KAF5369349.1"/>
    </source>
</evidence>
<dbReference type="SUPFAM" id="SSF52047">
    <property type="entry name" value="RNI-like"/>
    <property type="match status" value="1"/>
</dbReference>
<comment type="caution">
    <text evidence="2">The sequence shown here is derived from an EMBL/GenBank/DDBJ whole genome shotgun (WGS) entry which is preliminary data.</text>
</comment>
<accession>A0A8H5GQH3</accession>
<keyword evidence="3" id="KW-1185">Reference proteome</keyword>
<evidence type="ECO:0000259" key="1">
    <source>
        <dbReference type="Pfam" id="PF12937"/>
    </source>
</evidence>
<protein>
    <recommendedName>
        <fullName evidence="1">F-box domain-containing protein</fullName>
    </recommendedName>
</protein>
<dbReference type="OrthoDB" id="8048523at2759"/>